<evidence type="ECO:0000259" key="9">
    <source>
        <dbReference type="PROSITE" id="PS00631"/>
    </source>
</evidence>
<feature type="binding site" evidence="8">
    <location>
        <position position="292"/>
    </location>
    <ligand>
        <name>Mn(2+)</name>
        <dbReference type="ChEBI" id="CHEBI:29035"/>
        <label>2</label>
    </ligand>
</feature>
<evidence type="ECO:0000256" key="2">
    <source>
        <dbReference type="ARBA" id="ARBA00000967"/>
    </source>
</evidence>
<reference evidence="10" key="1">
    <citation type="submission" date="2019-02" db="EMBL/GenBank/DDBJ databases">
        <authorList>
            <person name="Li S.-H."/>
        </authorList>
    </citation>
    <scope>NUCLEOTIDE SEQUENCE</scope>
    <source>
        <strain evidence="10">IMCC8485</strain>
    </source>
</reference>
<keyword evidence="6 8" id="KW-0378">Hydrolase</keyword>
<organism evidence="10 11">
    <name type="scientific">Candidatus Seongchinamella marina</name>
    <dbReference type="NCBI Taxonomy" id="2518990"/>
    <lineage>
        <taxon>Bacteria</taxon>
        <taxon>Pseudomonadati</taxon>
        <taxon>Pseudomonadota</taxon>
        <taxon>Gammaproteobacteria</taxon>
        <taxon>Cellvibrionales</taxon>
        <taxon>Halieaceae</taxon>
        <taxon>Seongchinamella</taxon>
    </lineage>
</organism>
<dbReference type="HAMAP" id="MF_00181">
    <property type="entry name" value="Cytosol_peptidase_M17"/>
    <property type="match status" value="1"/>
</dbReference>
<dbReference type="PRINTS" id="PR00481">
    <property type="entry name" value="LAMNOPPTDASE"/>
</dbReference>
<dbReference type="InterPro" id="IPR000819">
    <property type="entry name" value="Peptidase_M17_C"/>
</dbReference>
<comment type="caution">
    <text evidence="10">The sequence shown here is derived from an EMBL/GenBank/DDBJ whole genome shotgun (WGS) entry which is preliminary data.</text>
</comment>
<comment type="catalytic activity">
    <reaction evidence="1 8">
        <text>Release of an N-terminal amino acid, Xaa-|-Yaa-, in which Xaa is preferably Leu, but may be other amino acids including Pro although not Arg or Lys, and Yaa may be Pro. Amino acid amides and methyl esters are also readily hydrolyzed, but rates on arylamides are exceedingly low.</text>
        <dbReference type="EC" id="3.4.11.1"/>
    </reaction>
</comment>
<dbReference type="NCBIfam" id="NF002074">
    <property type="entry name" value="PRK00913.1-4"/>
    <property type="match status" value="1"/>
</dbReference>
<dbReference type="Pfam" id="PF00883">
    <property type="entry name" value="Peptidase_M17"/>
    <property type="match status" value="1"/>
</dbReference>
<feature type="binding site" evidence="8">
    <location>
        <position position="371"/>
    </location>
    <ligand>
        <name>Mn(2+)</name>
        <dbReference type="ChEBI" id="CHEBI:29035"/>
        <label>2</label>
    </ligand>
</feature>
<protein>
    <recommendedName>
        <fullName evidence="8">Probable cytosol aminopeptidase</fullName>
        <ecNumber evidence="8">3.4.11.1</ecNumber>
    </recommendedName>
    <alternativeName>
        <fullName evidence="8">Leucine aminopeptidase</fullName>
        <shortName evidence="8">LAP</shortName>
        <ecNumber evidence="8">3.4.11.10</ecNumber>
    </alternativeName>
    <alternativeName>
        <fullName evidence="8">Leucyl aminopeptidase</fullName>
    </alternativeName>
</protein>
<dbReference type="EMBL" id="SHNP01000004">
    <property type="protein sequence ID" value="MCX2974463.1"/>
    <property type="molecule type" value="Genomic_DNA"/>
</dbReference>
<dbReference type="SUPFAM" id="SSF52949">
    <property type="entry name" value="Macro domain-like"/>
    <property type="match status" value="1"/>
</dbReference>
<dbReference type="PANTHER" id="PTHR11963">
    <property type="entry name" value="LEUCINE AMINOPEPTIDASE-RELATED"/>
    <property type="match status" value="1"/>
</dbReference>
<keyword evidence="4 8" id="KW-0031">Aminopeptidase</keyword>
<dbReference type="GO" id="GO:0004177">
    <property type="term" value="F:aminopeptidase activity"/>
    <property type="evidence" value="ECO:0007669"/>
    <property type="project" value="UniProtKB-KW"/>
</dbReference>
<comment type="similarity">
    <text evidence="3 8">Belongs to the peptidase M17 family.</text>
</comment>
<evidence type="ECO:0000256" key="4">
    <source>
        <dbReference type="ARBA" id="ARBA00022438"/>
    </source>
</evidence>
<dbReference type="EC" id="3.4.11.10" evidence="8"/>
<dbReference type="PANTHER" id="PTHR11963:SF23">
    <property type="entry name" value="CYTOSOL AMINOPEPTIDASE"/>
    <property type="match status" value="1"/>
</dbReference>
<dbReference type="EC" id="3.4.11.1" evidence="8"/>
<comment type="cofactor">
    <cofactor evidence="8">
        <name>Mn(2+)</name>
        <dbReference type="ChEBI" id="CHEBI:29035"/>
    </cofactor>
    <text evidence="8">Binds 2 manganese ions per subunit.</text>
</comment>
<keyword evidence="11" id="KW-1185">Reference proteome</keyword>
<evidence type="ECO:0000256" key="7">
    <source>
        <dbReference type="ARBA" id="ARBA00023211"/>
    </source>
</evidence>
<dbReference type="PROSITE" id="PS00631">
    <property type="entry name" value="CYTOSOL_AP"/>
    <property type="match status" value="1"/>
</dbReference>
<comment type="catalytic activity">
    <reaction evidence="2 8">
        <text>Release of an N-terminal amino acid, preferentially leucine, but not glutamic or aspartic acids.</text>
        <dbReference type="EC" id="3.4.11.10"/>
    </reaction>
</comment>
<dbReference type="InterPro" id="IPR023042">
    <property type="entry name" value="Peptidase_M17_leu_NH2_pept"/>
</dbReference>
<evidence type="ECO:0000256" key="1">
    <source>
        <dbReference type="ARBA" id="ARBA00000135"/>
    </source>
</evidence>
<comment type="function">
    <text evidence="8">Presumably involved in the processing and regular turnover of intracellular proteins. Catalyzes the removal of unsubstituted N-terminal amino acids from various peptides.</text>
</comment>
<dbReference type="InterPro" id="IPR011356">
    <property type="entry name" value="Leucine_aapep/pepB"/>
</dbReference>
<comment type="subcellular location">
    <subcellularLocation>
        <location evidence="8">Cytoplasm</location>
    </subcellularLocation>
</comment>
<feature type="domain" description="Cytosol aminopeptidase" evidence="9">
    <location>
        <begin position="367"/>
        <end position="374"/>
    </location>
</feature>
<evidence type="ECO:0000256" key="6">
    <source>
        <dbReference type="ARBA" id="ARBA00022801"/>
    </source>
</evidence>
<keyword evidence="7 8" id="KW-0464">Manganese</keyword>
<evidence type="ECO:0000256" key="5">
    <source>
        <dbReference type="ARBA" id="ARBA00022670"/>
    </source>
</evidence>
<dbReference type="InterPro" id="IPR043472">
    <property type="entry name" value="Macro_dom-like"/>
</dbReference>
<dbReference type="Proteomes" id="UP001143307">
    <property type="component" value="Unassembled WGS sequence"/>
</dbReference>
<dbReference type="Pfam" id="PF02789">
    <property type="entry name" value="Peptidase_M17_N"/>
    <property type="match status" value="1"/>
</dbReference>
<dbReference type="InterPro" id="IPR008283">
    <property type="entry name" value="Peptidase_M17_N"/>
</dbReference>
<keyword evidence="8" id="KW-0479">Metal-binding</keyword>
<dbReference type="CDD" id="cd00433">
    <property type="entry name" value="Peptidase_M17"/>
    <property type="match status" value="1"/>
</dbReference>
<dbReference type="Gene3D" id="3.40.220.10">
    <property type="entry name" value="Leucine Aminopeptidase, subunit E, domain 1"/>
    <property type="match status" value="1"/>
</dbReference>
<evidence type="ECO:0000256" key="8">
    <source>
        <dbReference type="HAMAP-Rule" id="MF_00181"/>
    </source>
</evidence>
<sequence length="515" mass="54071">MGLLAQHHTLALAKTARLLAMTAIKFSARKVNDPTTATTECAVVYIFSDSKLSGTASALNKASGGAIKAVLDLGDFTGKSGQCSTLPGTGKIKRLLLVGCGEKKQFDRSAARDFAQAVYSGINGTSAKSALLLLDDMKVKGADDQWLLEMLSRTLESKSYRYTETVSKPKPALSLQRVVISCAAPKAAAQRALDQGSATGNGINIARNMANLPGNICTPSYLAQQARKMGRSSNALSVQILEEKKMRELGMGSLLSVTAGTDQPAKLIVMNYQGGKKNDSPHVLVGKGITFDSGGISLKPGAKMDEMKYDMGGAAGVFGTMDAITTMKLPLNVIAVIAAAENMPSGGATKPGDVVTSMAGKTIEVLNTDAEGRLVLCDALTYVERFKPASVIDIATLTGACVVALGSHATGLYANKEQLAQQLLAAGTESHDRAWHMPLWHEYTKQLRSNFADLGNIGGGGGGSVTAACFLAEFAKSYDWAHLDIAGTAWDSAPKGATGRPVGLLTRYLMDRAGK</sequence>
<feature type="binding site" evidence="8">
    <location>
        <position position="287"/>
    </location>
    <ligand>
        <name>Mn(2+)</name>
        <dbReference type="ChEBI" id="CHEBI:29035"/>
        <label>2</label>
    </ligand>
</feature>
<dbReference type="NCBIfam" id="NF002073">
    <property type="entry name" value="PRK00913.1-2"/>
    <property type="match status" value="1"/>
</dbReference>
<feature type="binding site" evidence="8">
    <location>
        <position position="369"/>
    </location>
    <ligand>
        <name>Mn(2+)</name>
        <dbReference type="ChEBI" id="CHEBI:29035"/>
        <label>1</label>
    </ligand>
</feature>
<dbReference type="SUPFAM" id="SSF53187">
    <property type="entry name" value="Zn-dependent exopeptidases"/>
    <property type="match status" value="1"/>
</dbReference>
<accession>A0ABT3SWV2</accession>
<feature type="active site" evidence="8">
    <location>
        <position position="299"/>
    </location>
</feature>
<evidence type="ECO:0000313" key="10">
    <source>
        <dbReference type="EMBL" id="MCX2974463.1"/>
    </source>
</evidence>
<proteinExistence type="inferred from homology"/>
<dbReference type="Gene3D" id="3.40.630.10">
    <property type="entry name" value="Zn peptidases"/>
    <property type="match status" value="1"/>
</dbReference>
<name>A0ABT3SWV2_9GAMM</name>
<keyword evidence="8" id="KW-0963">Cytoplasm</keyword>
<feature type="binding site" evidence="8">
    <location>
        <position position="371"/>
    </location>
    <ligand>
        <name>Mn(2+)</name>
        <dbReference type="ChEBI" id="CHEBI:29035"/>
        <label>1</label>
    </ligand>
</feature>
<feature type="binding site" evidence="8">
    <location>
        <position position="310"/>
    </location>
    <ligand>
        <name>Mn(2+)</name>
        <dbReference type="ChEBI" id="CHEBI:29035"/>
        <label>2</label>
    </ligand>
</feature>
<feature type="binding site" evidence="8">
    <location>
        <position position="292"/>
    </location>
    <ligand>
        <name>Mn(2+)</name>
        <dbReference type="ChEBI" id="CHEBI:29035"/>
        <label>1</label>
    </ligand>
</feature>
<evidence type="ECO:0000313" key="11">
    <source>
        <dbReference type="Proteomes" id="UP001143307"/>
    </source>
</evidence>
<evidence type="ECO:0000256" key="3">
    <source>
        <dbReference type="ARBA" id="ARBA00009528"/>
    </source>
</evidence>
<gene>
    <name evidence="8" type="primary">pepA</name>
    <name evidence="10" type="ORF">EYC87_12795</name>
</gene>
<feature type="active site" evidence="8">
    <location>
        <position position="373"/>
    </location>
</feature>
<keyword evidence="5 8" id="KW-0645">Protease</keyword>